<dbReference type="PRINTS" id="PR00130">
    <property type="entry name" value="DNASEI"/>
</dbReference>
<feature type="transmembrane region" description="Helical" evidence="5">
    <location>
        <begin position="35"/>
        <end position="61"/>
    </location>
</feature>
<dbReference type="Gene3D" id="3.60.10.10">
    <property type="entry name" value="Endonuclease/exonuclease/phosphatase"/>
    <property type="match status" value="1"/>
</dbReference>
<comment type="similarity">
    <text evidence="1">Belongs to the DNase I family.</text>
</comment>
<evidence type="ECO:0000256" key="4">
    <source>
        <dbReference type="SAM" id="MobiDB-lite"/>
    </source>
</evidence>
<organism evidence="7 8">
    <name type="scientific">Aplysia californica</name>
    <name type="common">California sea hare</name>
    <dbReference type="NCBI Taxonomy" id="6500"/>
    <lineage>
        <taxon>Eukaryota</taxon>
        <taxon>Metazoa</taxon>
        <taxon>Spiralia</taxon>
        <taxon>Lophotrochozoa</taxon>
        <taxon>Mollusca</taxon>
        <taxon>Gastropoda</taxon>
        <taxon>Heterobranchia</taxon>
        <taxon>Euthyneura</taxon>
        <taxon>Tectipleura</taxon>
        <taxon>Aplysiida</taxon>
        <taxon>Aplysioidea</taxon>
        <taxon>Aplysiidae</taxon>
        <taxon>Aplysia</taxon>
    </lineage>
</organism>
<dbReference type="PANTHER" id="PTHR11371">
    <property type="entry name" value="DEOXYRIBONUCLEASE"/>
    <property type="match status" value="1"/>
</dbReference>
<keyword evidence="5" id="KW-0472">Membrane</keyword>
<dbReference type="GeneID" id="101854081"/>
<keyword evidence="2" id="KW-0540">Nuclease</keyword>
<keyword evidence="3" id="KW-0378">Hydrolase</keyword>
<feature type="domain" description="Endonuclease/exonuclease/phosphatase" evidence="6">
    <location>
        <begin position="73"/>
        <end position="314"/>
    </location>
</feature>
<dbReference type="InterPro" id="IPR005135">
    <property type="entry name" value="Endo/exonuclease/phosphatase"/>
</dbReference>
<proteinExistence type="inferred from homology"/>
<gene>
    <name evidence="8" type="primary">LOC101854081</name>
</gene>
<keyword evidence="7" id="KW-1185">Reference proteome</keyword>
<evidence type="ECO:0000256" key="2">
    <source>
        <dbReference type="ARBA" id="ARBA00022722"/>
    </source>
</evidence>
<dbReference type="SUPFAM" id="SSF56219">
    <property type="entry name" value="DNase I-like"/>
    <property type="match status" value="1"/>
</dbReference>
<reference evidence="8" key="1">
    <citation type="submission" date="2025-08" db="UniProtKB">
        <authorList>
            <consortium name="RefSeq"/>
        </authorList>
    </citation>
    <scope>IDENTIFICATION</scope>
</reference>
<evidence type="ECO:0000256" key="5">
    <source>
        <dbReference type="SAM" id="Phobius"/>
    </source>
</evidence>
<dbReference type="Proteomes" id="UP000694888">
    <property type="component" value="Unplaced"/>
</dbReference>
<feature type="compositionally biased region" description="Polar residues" evidence="4">
    <location>
        <begin position="8"/>
        <end position="17"/>
    </location>
</feature>
<evidence type="ECO:0000256" key="1">
    <source>
        <dbReference type="ARBA" id="ARBA00007359"/>
    </source>
</evidence>
<name>A0ABM0JMD9_APLCA</name>
<feature type="region of interest" description="Disordered" evidence="4">
    <location>
        <begin position="1"/>
        <end position="25"/>
    </location>
</feature>
<evidence type="ECO:0000259" key="6">
    <source>
        <dbReference type="Pfam" id="PF03372"/>
    </source>
</evidence>
<keyword evidence="5" id="KW-0812">Transmembrane</keyword>
<dbReference type="InterPro" id="IPR016202">
    <property type="entry name" value="DNase_I"/>
</dbReference>
<keyword evidence="5" id="KW-1133">Transmembrane helix</keyword>
<sequence length="322" mass="36311">MPQDNDLHNSTVNNTPIPTHRQHRSFCKDGPKRRLIMASCFVFLLLLLAAVIIGPTLAFLASGSSNRPLKVAAFNIRYFGRNKMLDTTVANHIAEILVRYDVILVQEVRDASGRSLKNLWSLLNKTDDWGLVASARIGRTRYKEQYVFYYRVNLAHLLGTYQTPDSSDVYEREPFSVEFEYFSVSPGVRKRVVLMALHARPKDAFNELGHLPTSIKSAASHFKDAGGVVAMGDFNADCRYVSATKKSKLEIFRDDSQFISLIPHSADTTSGHTDCAYDRIIVFGNDIRARDAKVYNFQRAMGLSDEATGDISDHYPVEFQLY</sequence>
<evidence type="ECO:0000313" key="8">
    <source>
        <dbReference type="RefSeq" id="XP_005097093.1"/>
    </source>
</evidence>
<dbReference type="RefSeq" id="XP_005097093.1">
    <property type="nucleotide sequence ID" value="XM_005097036.3"/>
</dbReference>
<dbReference type="SMART" id="SM00476">
    <property type="entry name" value="DNaseIc"/>
    <property type="match status" value="1"/>
</dbReference>
<evidence type="ECO:0000313" key="7">
    <source>
        <dbReference type="Proteomes" id="UP000694888"/>
    </source>
</evidence>
<dbReference type="PANTHER" id="PTHR11371:SF31">
    <property type="entry name" value="EXTRACELLULAR NUCLEASE"/>
    <property type="match status" value="1"/>
</dbReference>
<dbReference type="Pfam" id="PF03372">
    <property type="entry name" value="Exo_endo_phos"/>
    <property type="match status" value="1"/>
</dbReference>
<evidence type="ECO:0000256" key="3">
    <source>
        <dbReference type="ARBA" id="ARBA00022801"/>
    </source>
</evidence>
<protein>
    <submittedName>
        <fullName evidence="8">Deoxyribonuclease-1</fullName>
    </submittedName>
</protein>
<accession>A0ABM0JMD9</accession>
<dbReference type="PIRSF" id="PIRSF000988">
    <property type="entry name" value="DNase_I_euk"/>
    <property type="match status" value="1"/>
</dbReference>
<dbReference type="InterPro" id="IPR036691">
    <property type="entry name" value="Endo/exonu/phosph_ase_sf"/>
</dbReference>